<sequence length="98" mass="11073">MSHPFYKNIGKNCNVAARILQEHWKELQHHSKSTSQTKSGTNLKTSGLHLTYKPPKGDTSVSNLSISFPTNPQPTNLAHDPAPLRHWHADQEFRLSAY</sequence>
<feature type="compositionally biased region" description="Polar residues" evidence="1">
    <location>
        <begin position="59"/>
        <end position="76"/>
    </location>
</feature>
<feature type="region of interest" description="Disordered" evidence="1">
    <location>
        <begin position="28"/>
        <end position="84"/>
    </location>
</feature>
<name>A0AAV4VNQ7_CAEEX</name>
<evidence type="ECO:0000313" key="3">
    <source>
        <dbReference type="Proteomes" id="UP001054945"/>
    </source>
</evidence>
<comment type="caution">
    <text evidence="2">The sequence shown here is derived from an EMBL/GenBank/DDBJ whole genome shotgun (WGS) entry which is preliminary data.</text>
</comment>
<dbReference type="Proteomes" id="UP001054945">
    <property type="component" value="Unassembled WGS sequence"/>
</dbReference>
<evidence type="ECO:0000256" key="1">
    <source>
        <dbReference type="SAM" id="MobiDB-lite"/>
    </source>
</evidence>
<proteinExistence type="predicted"/>
<protein>
    <submittedName>
        <fullName evidence="2">Uncharacterized protein</fullName>
    </submittedName>
</protein>
<reference evidence="2 3" key="1">
    <citation type="submission" date="2021-06" db="EMBL/GenBank/DDBJ databases">
        <title>Caerostris extrusa draft genome.</title>
        <authorList>
            <person name="Kono N."/>
            <person name="Arakawa K."/>
        </authorList>
    </citation>
    <scope>NUCLEOTIDE SEQUENCE [LARGE SCALE GENOMIC DNA]</scope>
</reference>
<keyword evidence="3" id="KW-1185">Reference proteome</keyword>
<dbReference type="EMBL" id="BPLR01014881">
    <property type="protein sequence ID" value="GIY72007.1"/>
    <property type="molecule type" value="Genomic_DNA"/>
</dbReference>
<dbReference type="AlphaFoldDB" id="A0AAV4VNQ7"/>
<feature type="compositionally biased region" description="Polar residues" evidence="1">
    <location>
        <begin position="33"/>
        <end position="45"/>
    </location>
</feature>
<accession>A0AAV4VNQ7</accession>
<organism evidence="2 3">
    <name type="scientific">Caerostris extrusa</name>
    <name type="common">Bark spider</name>
    <name type="synonym">Caerostris bankana</name>
    <dbReference type="NCBI Taxonomy" id="172846"/>
    <lineage>
        <taxon>Eukaryota</taxon>
        <taxon>Metazoa</taxon>
        <taxon>Ecdysozoa</taxon>
        <taxon>Arthropoda</taxon>
        <taxon>Chelicerata</taxon>
        <taxon>Arachnida</taxon>
        <taxon>Araneae</taxon>
        <taxon>Araneomorphae</taxon>
        <taxon>Entelegynae</taxon>
        <taxon>Araneoidea</taxon>
        <taxon>Araneidae</taxon>
        <taxon>Caerostris</taxon>
    </lineage>
</organism>
<gene>
    <name evidence="2" type="ORF">CEXT_60521</name>
</gene>
<evidence type="ECO:0000313" key="2">
    <source>
        <dbReference type="EMBL" id="GIY72007.1"/>
    </source>
</evidence>